<organism evidence="1 2">
    <name type="scientific">Abeliophyllum distichum</name>
    <dbReference type="NCBI Taxonomy" id="126358"/>
    <lineage>
        <taxon>Eukaryota</taxon>
        <taxon>Viridiplantae</taxon>
        <taxon>Streptophyta</taxon>
        <taxon>Embryophyta</taxon>
        <taxon>Tracheophyta</taxon>
        <taxon>Spermatophyta</taxon>
        <taxon>Magnoliopsida</taxon>
        <taxon>eudicotyledons</taxon>
        <taxon>Gunneridae</taxon>
        <taxon>Pentapetalae</taxon>
        <taxon>asterids</taxon>
        <taxon>lamiids</taxon>
        <taxon>Lamiales</taxon>
        <taxon>Oleaceae</taxon>
        <taxon>Forsythieae</taxon>
        <taxon>Abeliophyllum</taxon>
    </lineage>
</organism>
<reference evidence="2" key="1">
    <citation type="submission" date="2024-07" db="EMBL/GenBank/DDBJ databases">
        <title>Two chromosome-level genome assemblies of Korean endemic species Abeliophyllum distichum and Forsythia ovata (Oleaceae).</title>
        <authorList>
            <person name="Jang H."/>
        </authorList>
    </citation>
    <scope>NUCLEOTIDE SEQUENCE [LARGE SCALE GENOMIC DNA]</scope>
</reference>
<protein>
    <submittedName>
        <fullName evidence="1">Uncharacterized protein</fullName>
    </submittedName>
</protein>
<comment type="caution">
    <text evidence="1">The sequence shown here is derived from an EMBL/GenBank/DDBJ whole genome shotgun (WGS) entry which is preliminary data.</text>
</comment>
<dbReference type="AlphaFoldDB" id="A0ABD1TGV1"/>
<dbReference type="EMBL" id="JBFOLK010000005">
    <property type="protein sequence ID" value="KAL2511685.1"/>
    <property type="molecule type" value="Genomic_DNA"/>
</dbReference>
<name>A0ABD1TGV1_9LAMI</name>
<evidence type="ECO:0000313" key="2">
    <source>
        <dbReference type="Proteomes" id="UP001604336"/>
    </source>
</evidence>
<dbReference type="Proteomes" id="UP001604336">
    <property type="component" value="Unassembled WGS sequence"/>
</dbReference>
<evidence type="ECO:0000313" key="1">
    <source>
        <dbReference type="EMBL" id="KAL2511685.1"/>
    </source>
</evidence>
<gene>
    <name evidence="1" type="ORF">Adt_17285</name>
</gene>
<sequence length="146" mass="16571">MANNFPLFIRGIAQSTMQGGERHMSIAFLPLLIYKNKIPKLNTSGLVLKLSEETQQGSKYPISSQWRIWPPPTIMCTPQCQCQPEIPQPRVEMPDYQTCWLTYFAMDHQRTRGMESINNMLLQFGLGGQFSPPPCCRPGIGVQNII</sequence>
<proteinExistence type="predicted"/>
<keyword evidence="2" id="KW-1185">Reference proteome</keyword>
<accession>A0ABD1TGV1</accession>